<dbReference type="RefSeq" id="WP_236049623.1">
    <property type="nucleotide sequence ID" value="NZ_JAENHP010000028.1"/>
</dbReference>
<dbReference type="InterPro" id="IPR041664">
    <property type="entry name" value="AAA_16"/>
</dbReference>
<dbReference type="Gene3D" id="3.40.50.300">
    <property type="entry name" value="P-loop containing nucleotide triphosphate hydrolases"/>
    <property type="match status" value="1"/>
</dbReference>
<proteinExistence type="predicted"/>
<dbReference type="CDD" id="cd03801">
    <property type="entry name" value="GT4_PimA-like"/>
    <property type="match status" value="1"/>
</dbReference>
<reference evidence="2 3" key="1">
    <citation type="submission" date="2021-01" db="EMBL/GenBank/DDBJ databases">
        <title>Actinoplanes sp. nov. LDG1-06 isolated from lichen.</title>
        <authorList>
            <person name="Saeng-In P."/>
            <person name="Phongsopitanun W."/>
            <person name="Kanchanasin P."/>
            <person name="Yuki M."/>
            <person name="Kudo T."/>
            <person name="Ohkuma M."/>
            <person name="Tanasupawat S."/>
        </authorList>
    </citation>
    <scope>NUCLEOTIDE SEQUENCE [LARGE SCALE GENOMIC DNA]</scope>
    <source>
        <strain evidence="2 3">LDG1-06</strain>
    </source>
</reference>
<accession>A0ABS2ASK8</accession>
<dbReference type="Pfam" id="PF20706">
    <property type="entry name" value="GT4-conflict"/>
    <property type="match status" value="1"/>
</dbReference>
<dbReference type="Gene3D" id="3.40.50.2000">
    <property type="entry name" value="Glycogen Phosphorylase B"/>
    <property type="match status" value="2"/>
</dbReference>
<feature type="domain" description="Orc1-like AAA ATPase" evidence="1">
    <location>
        <begin position="18"/>
        <end position="172"/>
    </location>
</feature>
<dbReference type="SUPFAM" id="SSF53756">
    <property type="entry name" value="UDP-Glycosyltransferase/glycogen phosphorylase"/>
    <property type="match status" value="1"/>
</dbReference>
<dbReference type="Proteomes" id="UP000632138">
    <property type="component" value="Unassembled WGS sequence"/>
</dbReference>
<organism evidence="2 3">
    <name type="scientific">Paractinoplanes ovalisporus</name>
    <dbReference type="NCBI Taxonomy" id="2810368"/>
    <lineage>
        <taxon>Bacteria</taxon>
        <taxon>Bacillati</taxon>
        <taxon>Actinomycetota</taxon>
        <taxon>Actinomycetes</taxon>
        <taxon>Micromonosporales</taxon>
        <taxon>Micromonosporaceae</taxon>
        <taxon>Paractinoplanes</taxon>
    </lineage>
</organism>
<dbReference type="PANTHER" id="PTHR12526">
    <property type="entry name" value="GLYCOSYLTRANSFERASE"/>
    <property type="match status" value="1"/>
</dbReference>
<sequence>MMPRNPFRDRGMPVVGDNFVGRSALTRKVTEVWQGTGRPGNLSVIGYRRAGKTSLIRHGLSLMDRSDLAVVQVSVIGYASVFEVFHAVASQLAEQLTDVPDLVPLVERVGAAREWYDLENAVSSLFKEVGRHGRFALLVFEEFDRAPLVLVRLAAFQLLRSLASEPDYPVGLITVSRRPVIDIETDAAGGSRLDGVLGEKCYVGTFTPDEARRLIARSLPVVDLSAVSDEIIRLTGRQPYLLHTLCSRIVDDYLETGVVDVVASYDAETLSFHEYFERLLDDIEAESPDRGRAALLDVVQQVADSPHRLEIRKLSNLGVVEPADGGFHLFSDGFAAFLTDSPALPPDLALEATPDEPRVALVVATEWKSRHGGLSTLNRHLCLGLAAQQVEVYCMVLAATDDEVSEAKKAGVHLLRRPAVEGAPELNSLLRRPELPEGVTPSLVIGHGRVTGSAALVQAEDHFPGSRRLHFVHMAPDEIEFHKLDRTDDVAETAEARTRIELKLGRSAERVVAVGPRLHGRYQNYLSDHDDHEPIRFDPGFDLTDPRVRRPPAGTPMTVLTTGRMEDSSLKGLDIAAGACGLVAGWRHERGLREIELVVRGVPVGAADKTLAMLKDWAANLRLSVVPRNYTPDSELLAEDLQRSSLFIMPSRAEGFGLVGLEAIVAGTPVLISEKSGLGELLKALLGGERAAHWVVPMFGEPVKDTETWARSIEHVLADQQSAFTRAEELRRELADNLSWAKASVALLTEVGF</sequence>
<dbReference type="Pfam" id="PF13191">
    <property type="entry name" value="AAA_16"/>
    <property type="match status" value="1"/>
</dbReference>
<protein>
    <submittedName>
        <fullName evidence="2">Glycosyltransferase</fullName>
    </submittedName>
</protein>
<evidence type="ECO:0000313" key="3">
    <source>
        <dbReference type="Proteomes" id="UP000632138"/>
    </source>
</evidence>
<dbReference type="EMBL" id="JAENHP010000028">
    <property type="protein sequence ID" value="MBM2622811.1"/>
    <property type="molecule type" value="Genomic_DNA"/>
</dbReference>
<name>A0ABS2ASK8_9ACTN</name>
<dbReference type="InterPro" id="IPR027417">
    <property type="entry name" value="P-loop_NTPase"/>
</dbReference>
<comment type="caution">
    <text evidence="2">The sequence shown here is derived from an EMBL/GenBank/DDBJ whole genome shotgun (WGS) entry which is preliminary data.</text>
</comment>
<dbReference type="PANTHER" id="PTHR12526:SF634">
    <property type="entry name" value="BLL3361 PROTEIN"/>
    <property type="match status" value="1"/>
</dbReference>
<evidence type="ECO:0000313" key="2">
    <source>
        <dbReference type="EMBL" id="MBM2622811.1"/>
    </source>
</evidence>
<evidence type="ECO:0000259" key="1">
    <source>
        <dbReference type="Pfam" id="PF13191"/>
    </source>
</evidence>
<keyword evidence="3" id="KW-1185">Reference proteome</keyword>
<dbReference type="SUPFAM" id="SSF52540">
    <property type="entry name" value="P-loop containing nucleoside triphosphate hydrolases"/>
    <property type="match status" value="1"/>
</dbReference>
<gene>
    <name evidence="2" type="ORF">JIG36_45655</name>
</gene>